<keyword evidence="3" id="KW-1185">Reference proteome</keyword>
<evidence type="ECO:0000313" key="2">
    <source>
        <dbReference type="EMBL" id="DAZ85315.1"/>
    </source>
</evidence>
<name>A0AAD2QFR5_9MONO</name>
<dbReference type="RefSeq" id="YP_010798896.1">
    <property type="nucleotide sequence ID" value="NC_076533.1"/>
</dbReference>
<gene>
    <name evidence="2" type="primary">X</name>
</gene>
<accession>A0AAD2QFR5</accession>
<dbReference type="GeneID" id="80537170"/>
<feature type="region of interest" description="Disordered" evidence="1">
    <location>
        <begin position="21"/>
        <end position="90"/>
    </location>
</feature>
<evidence type="ECO:0000313" key="3">
    <source>
        <dbReference type="Proteomes" id="UP000831584"/>
    </source>
</evidence>
<protein>
    <submittedName>
        <fullName evidence="2">X protein</fullName>
    </submittedName>
</protein>
<organism evidence="2 3">
    <name type="scientific">Mexican black-tailed rattlesnake bornavirus</name>
    <dbReference type="NCBI Taxonomy" id="2817571"/>
    <lineage>
        <taxon>Viruses</taxon>
        <taxon>Riboviria</taxon>
        <taxon>Orthornavirae</taxon>
        <taxon>Negarnaviricota</taxon>
        <taxon>Haploviricotina</taxon>
        <taxon>Monjiviricetes</taxon>
        <taxon>Mononegavirales</taxon>
        <taxon>Bornaviridae</taxon>
        <taxon>Orthobornavirus</taxon>
        <taxon>Orthobornavirus caenophidiae</taxon>
    </lineage>
</organism>
<dbReference type="EMBL" id="BK014572">
    <property type="protein sequence ID" value="DAZ85315.1"/>
    <property type="molecule type" value="Viral_cRNA"/>
</dbReference>
<reference evidence="2 3" key="1">
    <citation type="journal article" date="2021" name="Arch. Virol.">
        <title>Two novel bornaviruses identified in colubrid and viperid snakes.</title>
        <authorList>
            <person name="Pfaff F."/>
            <person name="Rubbenstroth D."/>
        </authorList>
    </citation>
    <scope>NUCLEOTIDE SEQUENCE [LARGE SCALE GENOMIC DNA]</scope>
    <source>
        <strain evidence="2 3">ADTM-12</strain>
    </source>
</reference>
<proteinExistence type="predicted"/>
<evidence type="ECO:0000256" key="1">
    <source>
        <dbReference type="SAM" id="MobiDB-lite"/>
    </source>
</evidence>
<feature type="compositionally biased region" description="Basic and acidic residues" evidence="1">
    <location>
        <begin position="68"/>
        <end position="90"/>
    </location>
</feature>
<feature type="compositionally biased region" description="Acidic residues" evidence="1">
    <location>
        <begin position="36"/>
        <end position="45"/>
    </location>
</feature>
<sequence>MNPNRFLCIVELLRRLNAKEAGDSCFSSRRGRDPDTTSEAEPIPDQEERQATRGSANVEGGGVIQQDADGRGDYNLRSNRASDRKGAAIN</sequence>
<dbReference type="KEGG" id="vg:80537170"/>
<dbReference type="Proteomes" id="UP000831584">
    <property type="component" value="Segment"/>
</dbReference>